<evidence type="ECO:0000259" key="9">
    <source>
        <dbReference type="PROSITE" id="PS50847"/>
    </source>
</evidence>
<dbReference type="InterPro" id="IPR007484">
    <property type="entry name" value="Peptidase_M28"/>
</dbReference>
<evidence type="ECO:0000256" key="4">
    <source>
        <dbReference type="ARBA" id="ARBA00022737"/>
    </source>
</evidence>
<feature type="compositionally biased region" description="Acidic residues" evidence="6">
    <location>
        <begin position="236"/>
        <end position="245"/>
    </location>
</feature>
<dbReference type="InterPro" id="IPR046450">
    <property type="entry name" value="PA_dom_sf"/>
</dbReference>
<dbReference type="InterPro" id="IPR019931">
    <property type="entry name" value="LPXTG_anchor"/>
</dbReference>
<proteinExistence type="predicted"/>
<dbReference type="PANTHER" id="PTHR12147:SF26">
    <property type="entry name" value="PEPTIDASE M28 DOMAIN-CONTAINING PROTEIN"/>
    <property type="match status" value="1"/>
</dbReference>
<keyword evidence="7" id="KW-0812">Transmembrane</keyword>
<keyword evidence="7" id="KW-1133">Transmembrane helix</keyword>
<feature type="compositionally biased region" description="Acidic residues" evidence="6">
    <location>
        <begin position="539"/>
        <end position="550"/>
    </location>
</feature>
<evidence type="ECO:0000256" key="7">
    <source>
        <dbReference type="SAM" id="Phobius"/>
    </source>
</evidence>
<feature type="chain" id="PRO_5045906812" description="Gram-positive cocci surface proteins LPxTG domain-containing protein" evidence="8">
    <location>
        <begin position="26"/>
        <end position="627"/>
    </location>
</feature>
<dbReference type="InterPro" id="IPR006970">
    <property type="entry name" value="PT"/>
</dbReference>
<dbReference type="Gene3D" id="3.50.30.30">
    <property type="match status" value="1"/>
</dbReference>
<feature type="region of interest" description="Disordered" evidence="6">
    <location>
        <begin position="536"/>
        <end position="598"/>
    </location>
</feature>
<dbReference type="Gene3D" id="3.40.630.10">
    <property type="entry name" value="Zn peptidases"/>
    <property type="match status" value="2"/>
</dbReference>
<dbReference type="InterPro" id="IPR003137">
    <property type="entry name" value="PA_domain"/>
</dbReference>
<dbReference type="NCBIfam" id="TIGR01167">
    <property type="entry name" value="LPXTG_anchor"/>
    <property type="match status" value="1"/>
</dbReference>
<reference evidence="11" key="1">
    <citation type="journal article" date="2019" name="Int. J. Syst. Evol. Microbiol.">
        <title>The Global Catalogue of Microorganisms (GCM) 10K type strain sequencing project: providing services to taxonomists for standard genome sequencing and annotation.</title>
        <authorList>
            <consortium name="The Broad Institute Genomics Platform"/>
            <consortium name="The Broad Institute Genome Sequencing Center for Infectious Disease"/>
            <person name="Wu L."/>
            <person name="Ma J."/>
        </authorList>
    </citation>
    <scope>NUCLEOTIDE SEQUENCE [LARGE SCALE GENOMIC DNA]</scope>
    <source>
        <strain evidence="11">JCM 15900</strain>
    </source>
</reference>
<keyword evidence="1" id="KW-0134">Cell wall</keyword>
<dbReference type="Pfam" id="PF02225">
    <property type="entry name" value="PA"/>
    <property type="match status" value="1"/>
</dbReference>
<dbReference type="Proteomes" id="UP001500984">
    <property type="component" value="Unassembled WGS sequence"/>
</dbReference>
<keyword evidence="2" id="KW-0964">Secreted</keyword>
<feature type="compositionally biased region" description="Basic and acidic residues" evidence="6">
    <location>
        <begin position="578"/>
        <end position="589"/>
    </location>
</feature>
<comment type="caution">
    <text evidence="10">The sequence shown here is derived from an EMBL/GenBank/DDBJ whole genome shotgun (WGS) entry which is preliminary data.</text>
</comment>
<protein>
    <recommendedName>
        <fullName evidence="9">Gram-positive cocci surface proteins LPxTG domain-containing protein</fullName>
    </recommendedName>
</protein>
<keyword evidence="3 8" id="KW-0732">Signal</keyword>
<evidence type="ECO:0000256" key="8">
    <source>
        <dbReference type="SAM" id="SignalP"/>
    </source>
</evidence>
<keyword evidence="4" id="KW-0677">Repeat</keyword>
<gene>
    <name evidence="10" type="ORF">GCM10009823_16470</name>
</gene>
<evidence type="ECO:0000256" key="1">
    <source>
        <dbReference type="ARBA" id="ARBA00022512"/>
    </source>
</evidence>
<dbReference type="PROSITE" id="PS50847">
    <property type="entry name" value="GRAM_POS_ANCHORING"/>
    <property type="match status" value="1"/>
</dbReference>
<dbReference type="PANTHER" id="PTHR12147">
    <property type="entry name" value="METALLOPEPTIDASE M28 FAMILY MEMBER"/>
    <property type="match status" value="1"/>
</dbReference>
<evidence type="ECO:0000256" key="2">
    <source>
        <dbReference type="ARBA" id="ARBA00022525"/>
    </source>
</evidence>
<evidence type="ECO:0000256" key="3">
    <source>
        <dbReference type="ARBA" id="ARBA00022729"/>
    </source>
</evidence>
<feature type="transmembrane region" description="Helical" evidence="7">
    <location>
        <begin position="601"/>
        <end position="620"/>
    </location>
</feature>
<keyword evidence="11" id="KW-1185">Reference proteome</keyword>
<evidence type="ECO:0000313" key="10">
    <source>
        <dbReference type="EMBL" id="GAA2096391.1"/>
    </source>
</evidence>
<evidence type="ECO:0000313" key="11">
    <source>
        <dbReference type="Proteomes" id="UP001500984"/>
    </source>
</evidence>
<evidence type="ECO:0000256" key="5">
    <source>
        <dbReference type="ARBA" id="ARBA00023088"/>
    </source>
</evidence>
<evidence type="ECO:0000256" key="6">
    <source>
        <dbReference type="SAM" id="MobiDB-lite"/>
    </source>
</evidence>
<feature type="signal peptide" evidence="8">
    <location>
        <begin position="1"/>
        <end position="25"/>
    </location>
</feature>
<feature type="domain" description="Gram-positive cocci surface proteins LPxTG" evidence="9">
    <location>
        <begin position="593"/>
        <end position="627"/>
    </location>
</feature>
<name>A0ABP5IDJ4_9MICO</name>
<dbReference type="InterPro" id="IPR045175">
    <property type="entry name" value="M28_fam"/>
</dbReference>
<dbReference type="EMBL" id="BAAAPZ010000006">
    <property type="protein sequence ID" value="GAA2096391.1"/>
    <property type="molecule type" value="Genomic_DNA"/>
</dbReference>
<keyword evidence="5" id="KW-0572">Peptidoglycan-anchor</keyword>
<dbReference type="SUPFAM" id="SSF52025">
    <property type="entry name" value="PA domain"/>
    <property type="match status" value="1"/>
</dbReference>
<accession>A0ABP5IDJ4</accession>
<dbReference type="Pfam" id="PF04886">
    <property type="entry name" value="PT"/>
    <property type="match status" value="1"/>
</dbReference>
<sequence length="627" mass="63820">MRGTAAVAAAAALGLAATATAPALAAPAQDGPSEHTDMGVTGADAMKHLREISDISLAHASQGHRALGTPGYAEASEYVESVLEATGAYEVERQSFTHEAYTSHSVGFSADGTDYEAFSLSNAEAGEVAGAPLTVPQDDAFGDGAGGELGCEAGDFGADVRDSIVLVKRGTCDFGLKVTHASNAGAAGVVIINTDDNPLNATLGDRVEGNAPAVGLTQTDGDALRDKVLEAAADGADADGTDADGADGASAGLGGSSDGDAPEGDAAEATATAPGEDGEGSAEQAAEPLTGDLSVDASFDSVETWNILAETKAGDPENVEMLGAHLDGVAEGPGVNDNGSGTAALLAVAEKLAAQPTEVDHQVRFGFWGAEEVGLVGSTRYVESLDEAELARINSYLNFDMVGSENFIVGTLDSDGSDIPIPEGVEVPEGSAELEKIFTDFFDADGQPHVGTDFSGRSDYKAFMDHGIASSGLFSGADGIKTADEVEKFGGVEGVQYDRYYHTVDDTIENVSAESMDIFLPAIGFAAHTLAYDLREPTEEPTEDPTDDPTGEPTGDPSERPTDDPGGEPTDDPNGGQDDGRGDGGRDDNADSLPRTGADTLPLVTAAAILLVGGGALVAATRSRRRG</sequence>
<dbReference type="Pfam" id="PF04389">
    <property type="entry name" value="Peptidase_M28"/>
    <property type="match status" value="1"/>
</dbReference>
<dbReference type="SUPFAM" id="SSF53187">
    <property type="entry name" value="Zn-dependent exopeptidases"/>
    <property type="match status" value="1"/>
</dbReference>
<feature type="region of interest" description="Disordered" evidence="6">
    <location>
        <begin position="235"/>
        <end position="287"/>
    </location>
</feature>
<keyword evidence="7" id="KW-0472">Membrane</keyword>
<organism evidence="10 11">
    <name type="scientific">Brevibacterium salitolerans</name>
    <dbReference type="NCBI Taxonomy" id="1403566"/>
    <lineage>
        <taxon>Bacteria</taxon>
        <taxon>Bacillati</taxon>
        <taxon>Actinomycetota</taxon>
        <taxon>Actinomycetes</taxon>
        <taxon>Micrococcales</taxon>
        <taxon>Brevibacteriaceae</taxon>
        <taxon>Brevibacterium</taxon>
    </lineage>
</organism>